<evidence type="ECO:0000313" key="3">
    <source>
        <dbReference type="Proteomes" id="UP001217838"/>
    </source>
</evidence>
<organism evidence="2 3">
    <name type="scientific">Nannocystis radixulma</name>
    <dbReference type="NCBI Taxonomy" id="2995305"/>
    <lineage>
        <taxon>Bacteria</taxon>
        <taxon>Pseudomonadati</taxon>
        <taxon>Myxococcota</taxon>
        <taxon>Polyangia</taxon>
        <taxon>Nannocystales</taxon>
        <taxon>Nannocystaceae</taxon>
        <taxon>Nannocystis</taxon>
    </lineage>
</organism>
<keyword evidence="2" id="KW-0378">Hydrolase</keyword>
<comment type="caution">
    <text evidence="2">The sequence shown here is derived from an EMBL/GenBank/DDBJ whole genome shotgun (WGS) entry which is preliminary data.</text>
</comment>
<sequence>MTAKSVEYERLVRAIYGALLQQDSVQNIEVLHNTRLVGKSGATHQIDVMWRFSQAGLAHTVVVECKDCGRPREKSEIAEFKGVLDDLHGRPRGIFVSRSGFQDGALKFAAHHDIELMELRPPNDDDWNDELRGFRIKFHFRQRSYDVHGVTVDEDLARKILRERGVPKGTEISFTLPTYPGRDLDLYDIDGNPIGSLVKCLDRVTDVAEATIGSCRFDLPTFIKIAHPLLPLCPIKAMEFSYVVHIFENETQIDFKDLVKAVLKNVRDGTQIRFDHELRPRRVAKG</sequence>
<dbReference type="InterPro" id="IPR011856">
    <property type="entry name" value="tRNA_endonuc-like_dom_sf"/>
</dbReference>
<dbReference type="Pfam" id="PF04471">
    <property type="entry name" value="Mrr_cat"/>
    <property type="match status" value="1"/>
</dbReference>
<dbReference type="SUPFAM" id="SSF52980">
    <property type="entry name" value="Restriction endonuclease-like"/>
    <property type="match status" value="1"/>
</dbReference>
<reference evidence="2 3" key="1">
    <citation type="submission" date="2022-11" db="EMBL/GenBank/DDBJ databases">
        <title>Minimal conservation of predation-associated metabolite biosynthetic gene clusters underscores biosynthetic potential of Myxococcota including descriptions for ten novel species: Archangium lansinium sp. nov., Myxococcus landrumus sp. nov., Nannocystis bai.</title>
        <authorList>
            <person name="Ahearne A."/>
            <person name="Stevens C."/>
            <person name="Dowd S."/>
        </authorList>
    </citation>
    <scope>NUCLEOTIDE SEQUENCE [LARGE SCALE GENOMIC DNA]</scope>
    <source>
        <strain evidence="2 3">NCELM</strain>
    </source>
</reference>
<accession>A0ABT5BKS0</accession>
<keyword evidence="3" id="KW-1185">Reference proteome</keyword>
<dbReference type="GO" id="GO:0004519">
    <property type="term" value="F:endonuclease activity"/>
    <property type="evidence" value="ECO:0007669"/>
    <property type="project" value="UniProtKB-KW"/>
</dbReference>
<gene>
    <name evidence="2" type="ORF">POL58_38130</name>
</gene>
<evidence type="ECO:0000313" key="2">
    <source>
        <dbReference type="EMBL" id="MDC0673627.1"/>
    </source>
</evidence>
<dbReference type="InterPro" id="IPR011335">
    <property type="entry name" value="Restrct_endonuc-II-like"/>
</dbReference>
<keyword evidence="2" id="KW-0540">Nuclease</keyword>
<protein>
    <submittedName>
        <fullName evidence="2">Restriction endonuclease</fullName>
        <ecNumber evidence="2">3.1.21.-</ecNumber>
    </submittedName>
</protein>
<dbReference type="Proteomes" id="UP001217838">
    <property type="component" value="Unassembled WGS sequence"/>
</dbReference>
<dbReference type="GO" id="GO:0016787">
    <property type="term" value="F:hydrolase activity"/>
    <property type="evidence" value="ECO:0007669"/>
    <property type="project" value="UniProtKB-KW"/>
</dbReference>
<keyword evidence="2" id="KW-0255">Endonuclease</keyword>
<dbReference type="InterPro" id="IPR007560">
    <property type="entry name" value="Restrct_endonuc_IV_Mrr"/>
</dbReference>
<dbReference type="EMBL" id="JAQNDN010000022">
    <property type="protein sequence ID" value="MDC0673627.1"/>
    <property type="molecule type" value="Genomic_DNA"/>
</dbReference>
<proteinExistence type="predicted"/>
<feature type="domain" description="Restriction endonuclease type IV Mrr" evidence="1">
    <location>
        <begin position="19"/>
        <end position="118"/>
    </location>
</feature>
<evidence type="ECO:0000259" key="1">
    <source>
        <dbReference type="Pfam" id="PF04471"/>
    </source>
</evidence>
<dbReference type="Gene3D" id="3.40.1350.10">
    <property type="match status" value="1"/>
</dbReference>
<dbReference type="RefSeq" id="WP_272006947.1">
    <property type="nucleotide sequence ID" value="NZ_JAQNDN010000022.1"/>
</dbReference>
<dbReference type="EC" id="3.1.21.-" evidence="2"/>
<name>A0ABT5BKS0_9BACT</name>